<dbReference type="CDD" id="cd05254">
    <property type="entry name" value="dTDP_HR_like_SDR_e"/>
    <property type="match status" value="1"/>
</dbReference>
<gene>
    <name evidence="4" type="ORF">A3D03_02440</name>
</gene>
<protein>
    <recommendedName>
        <fullName evidence="2">dTDP-4-dehydrorhamnose reductase</fullName>
        <ecNumber evidence="2">1.1.1.133</ecNumber>
    </recommendedName>
</protein>
<sequence>MKPQILATGISGLVGTRVQELLQDKFEFTDLSLATGVDVTNYEDLENHIRNSPAKIILHMAAKTDVDGCEDDKIFGEEGKAWVINVTGTENIVKIAEKCGKKVIYISTDFVFDGTRDSYSEDDEANPLNWYAVTKHEAEKLVLEYSNSCVIRIAYPYRSTFSAKKDFVRRILDKMEHKETVIAITDHIITPTFIDDIAKGLGEFLNKDLNGIYHLVGDQSVSVYDAVGMIAAEFNYTDIDVRSVTRAVYFKERAFRPFKLVLKNDKIKKLGMSMCGFDQGLKIIRQQMLSARI</sequence>
<evidence type="ECO:0000259" key="3">
    <source>
        <dbReference type="Pfam" id="PF04321"/>
    </source>
</evidence>
<keyword evidence="2" id="KW-0560">Oxidoreductase</keyword>
<comment type="similarity">
    <text evidence="1 2">Belongs to the dTDP-4-dehydrorhamnose reductase family.</text>
</comment>
<dbReference type="EMBL" id="MFJN01000020">
    <property type="protein sequence ID" value="OGG21553.1"/>
    <property type="molecule type" value="Genomic_DNA"/>
</dbReference>
<dbReference type="SUPFAM" id="SSF51735">
    <property type="entry name" value="NAD(P)-binding Rossmann-fold domains"/>
    <property type="match status" value="1"/>
</dbReference>
<dbReference type="STRING" id="1798384.A3D03_02440"/>
<dbReference type="Gene3D" id="3.40.50.720">
    <property type="entry name" value="NAD(P)-binding Rossmann-like Domain"/>
    <property type="match status" value="1"/>
</dbReference>
<keyword evidence="2" id="KW-0521">NADP</keyword>
<feature type="domain" description="RmlD-like substrate binding" evidence="3">
    <location>
        <begin position="4"/>
        <end position="284"/>
    </location>
</feature>
<dbReference type="InterPro" id="IPR036291">
    <property type="entry name" value="NAD(P)-bd_dom_sf"/>
</dbReference>
<dbReference type="GO" id="GO:0008831">
    <property type="term" value="F:dTDP-4-dehydrorhamnose reductase activity"/>
    <property type="evidence" value="ECO:0007669"/>
    <property type="project" value="UniProtKB-EC"/>
</dbReference>
<comment type="pathway">
    <text evidence="2">Carbohydrate biosynthesis; dTDP-L-rhamnose biosynthesis.</text>
</comment>
<dbReference type="InterPro" id="IPR029903">
    <property type="entry name" value="RmlD-like-bd"/>
</dbReference>
<evidence type="ECO:0000313" key="4">
    <source>
        <dbReference type="EMBL" id="OGG21553.1"/>
    </source>
</evidence>
<evidence type="ECO:0000256" key="1">
    <source>
        <dbReference type="ARBA" id="ARBA00010944"/>
    </source>
</evidence>
<reference evidence="4 5" key="1">
    <citation type="journal article" date="2016" name="Nat. Commun.">
        <title>Thousands of microbial genomes shed light on interconnected biogeochemical processes in an aquifer system.</title>
        <authorList>
            <person name="Anantharaman K."/>
            <person name="Brown C.T."/>
            <person name="Hug L.A."/>
            <person name="Sharon I."/>
            <person name="Castelle C.J."/>
            <person name="Probst A.J."/>
            <person name="Thomas B.C."/>
            <person name="Singh A."/>
            <person name="Wilkins M.J."/>
            <person name="Karaoz U."/>
            <person name="Brodie E.L."/>
            <person name="Williams K.H."/>
            <person name="Hubbard S.S."/>
            <person name="Banfield J.F."/>
        </authorList>
    </citation>
    <scope>NUCLEOTIDE SEQUENCE [LARGE SCALE GENOMIC DNA]</scope>
</reference>
<dbReference type="AlphaFoldDB" id="A0A1F6AAV8"/>
<evidence type="ECO:0000313" key="5">
    <source>
        <dbReference type="Proteomes" id="UP000177092"/>
    </source>
</evidence>
<dbReference type="InterPro" id="IPR005913">
    <property type="entry name" value="dTDP_dehydrorham_reduct"/>
</dbReference>
<dbReference type="UniPathway" id="UPA00124"/>
<dbReference type="EC" id="1.1.1.133" evidence="2"/>
<dbReference type="PANTHER" id="PTHR10491:SF4">
    <property type="entry name" value="METHIONINE ADENOSYLTRANSFERASE 2 SUBUNIT BETA"/>
    <property type="match status" value="1"/>
</dbReference>
<name>A0A1F6AAV8_9BACT</name>
<dbReference type="Pfam" id="PF04321">
    <property type="entry name" value="RmlD_sub_bind"/>
    <property type="match status" value="1"/>
</dbReference>
<comment type="caution">
    <text evidence="4">The sequence shown here is derived from an EMBL/GenBank/DDBJ whole genome shotgun (WGS) entry which is preliminary data.</text>
</comment>
<dbReference type="GO" id="GO:0019305">
    <property type="term" value="P:dTDP-rhamnose biosynthetic process"/>
    <property type="evidence" value="ECO:0007669"/>
    <property type="project" value="UniProtKB-UniPathway"/>
</dbReference>
<accession>A0A1F6AAV8</accession>
<organism evidence="4 5">
    <name type="scientific">Candidatus Gottesmanbacteria bacterium RIFCSPHIGHO2_02_FULL_40_13</name>
    <dbReference type="NCBI Taxonomy" id="1798384"/>
    <lineage>
        <taxon>Bacteria</taxon>
        <taxon>Candidatus Gottesmaniibacteriota</taxon>
    </lineage>
</organism>
<evidence type="ECO:0000256" key="2">
    <source>
        <dbReference type="RuleBase" id="RU364082"/>
    </source>
</evidence>
<comment type="function">
    <text evidence="2">Catalyzes the reduction of dTDP-6-deoxy-L-lyxo-4-hexulose to yield dTDP-L-rhamnose.</text>
</comment>
<dbReference type="Proteomes" id="UP000177092">
    <property type="component" value="Unassembled WGS sequence"/>
</dbReference>
<dbReference type="PANTHER" id="PTHR10491">
    <property type="entry name" value="DTDP-4-DEHYDRORHAMNOSE REDUCTASE"/>
    <property type="match status" value="1"/>
</dbReference>
<proteinExistence type="inferred from homology"/>